<dbReference type="Gene3D" id="3.20.20.80">
    <property type="entry name" value="Glycosidases"/>
    <property type="match status" value="1"/>
</dbReference>
<evidence type="ECO:0000256" key="2">
    <source>
        <dbReference type="ARBA" id="ARBA00022679"/>
    </source>
</evidence>
<dbReference type="InterPro" id="IPR017853">
    <property type="entry name" value="GH"/>
</dbReference>
<dbReference type="Pfam" id="PF00128">
    <property type="entry name" value="Alpha-amylase"/>
    <property type="match status" value="1"/>
</dbReference>
<dbReference type="CDD" id="cd11356">
    <property type="entry name" value="AmyAc_Sucrose_phosphorylase-like_1"/>
    <property type="match status" value="1"/>
</dbReference>
<accession>A0ABT3PVZ4</accession>
<keyword evidence="5" id="KW-1185">Reference proteome</keyword>
<name>A0ABT3PVZ4_9BACT</name>
<dbReference type="Proteomes" id="UP001207337">
    <property type="component" value="Unassembled WGS sequence"/>
</dbReference>
<dbReference type="InterPro" id="IPR045857">
    <property type="entry name" value="O16G_dom_2"/>
</dbReference>
<dbReference type="InterPro" id="IPR013780">
    <property type="entry name" value="Glyco_hydro_b"/>
</dbReference>
<dbReference type="Gene3D" id="2.60.40.1180">
    <property type="entry name" value="Golgi alpha-mannosidase II"/>
    <property type="match status" value="1"/>
</dbReference>
<organism evidence="4 5">
    <name type="scientific">Fodinibius salicampi</name>
    <dbReference type="NCBI Taxonomy" id="1920655"/>
    <lineage>
        <taxon>Bacteria</taxon>
        <taxon>Pseudomonadati</taxon>
        <taxon>Balneolota</taxon>
        <taxon>Balneolia</taxon>
        <taxon>Balneolales</taxon>
        <taxon>Balneolaceae</taxon>
        <taxon>Fodinibius</taxon>
    </lineage>
</organism>
<dbReference type="PANTHER" id="PTHR38784:SF1">
    <property type="entry name" value="SUCROSE PHOSPHORYLASE"/>
    <property type="match status" value="1"/>
</dbReference>
<keyword evidence="1" id="KW-0328">Glycosyltransferase</keyword>
<dbReference type="SUPFAM" id="SSF51445">
    <property type="entry name" value="(Trans)glycosidases"/>
    <property type="match status" value="1"/>
</dbReference>
<reference evidence="4 5" key="1">
    <citation type="submission" date="2021-11" db="EMBL/GenBank/DDBJ databases">
        <title>Aliifidinibius sp. nov., a new bacterium isolated from saline soil.</title>
        <authorList>
            <person name="Galisteo C."/>
            <person name="De La Haba R."/>
            <person name="Sanchez-Porro C."/>
            <person name="Ventosa A."/>
        </authorList>
    </citation>
    <scope>NUCLEOTIDE SEQUENCE [LARGE SCALE GENOMIC DNA]</scope>
    <source>
        <strain evidence="4 5">KACC 190600</strain>
    </source>
</reference>
<dbReference type="Gene3D" id="3.90.400.10">
    <property type="entry name" value="Oligo-1,6-glucosidase, Domain 2"/>
    <property type="match status" value="1"/>
</dbReference>
<dbReference type="SMART" id="SM00642">
    <property type="entry name" value="Aamy"/>
    <property type="match status" value="1"/>
</dbReference>
<dbReference type="PIRSF" id="PIRSF003059">
    <property type="entry name" value="Sucrose_phosphorylase"/>
    <property type="match status" value="1"/>
</dbReference>
<dbReference type="RefSeq" id="WP_265787639.1">
    <property type="nucleotide sequence ID" value="NZ_BAABRS010000001.1"/>
</dbReference>
<keyword evidence="2" id="KW-0808">Transferase</keyword>
<gene>
    <name evidence="4" type="ORF">LQ318_03715</name>
</gene>
<evidence type="ECO:0000259" key="3">
    <source>
        <dbReference type="SMART" id="SM00642"/>
    </source>
</evidence>
<dbReference type="InterPro" id="IPR033746">
    <property type="entry name" value="GGa_phosphorylase"/>
</dbReference>
<proteinExistence type="predicted"/>
<comment type="caution">
    <text evidence="4">The sequence shown here is derived from an EMBL/GenBank/DDBJ whole genome shotgun (WGS) entry which is preliminary data.</text>
</comment>
<sequence length="573" mass="65982">MIFKEKALKHLSEVYDKETASELIEKIQDRIQHYGFSMAEEETERSPWHQKETILISYGDVIDTDGHENRKLKHLENFLEEYVGNVITSLHILPFFPSSSDQGFSVIDYKKVREDLGQWSDIERLSEKYQLMADLVINHTSRYSEWFENYQMGKQPGKEYFIEVDPDINLSDVTRPRSSPLLTAVQTSNGLRHVWTTFSDDQIDLDFSNPEVLLEYIDIFLFYLSEGIQYIRLDAIAYLWKEIGTNSIHLDKTHRIVKLFRAMVDSIDPDRTLITETNVPFDENVSYFGSGDEAHMIYQFSLPPLLLHAILTENAEYLTDWAKELPAPPKGCTYFNFTASHDGIGVRPLEGLVPDEEFKYLVESAKKRGGFVSYKTNADGSQSPYELNITYFDAFEEPGITDTDLQLKRYLCSQVIMLSLQGVPGIYFHNLVATKNDMGGVLEDGEKRSINRKKWSYQELKDRLDDTENTAHIVLNYFKRVLGIRKEHPAFSPAAKQKVLSLKSDLFAFIRESETEKVLVISNLTNNQASVESDELSDFAVNQIELTDLLSDNKREIDPELTIDPFETLWLTS</sequence>
<feature type="domain" description="Glycosyl hydrolase family 13 catalytic" evidence="3">
    <location>
        <begin position="60"/>
        <end position="485"/>
    </location>
</feature>
<dbReference type="InterPro" id="IPR006047">
    <property type="entry name" value="GH13_cat_dom"/>
</dbReference>
<evidence type="ECO:0000313" key="4">
    <source>
        <dbReference type="EMBL" id="MCW9712003.1"/>
    </source>
</evidence>
<evidence type="ECO:0000256" key="1">
    <source>
        <dbReference type="ARBA" id="ARBA00022676"/>
    </source>
</evidence>
<dbReference type="InterPro" id="IPR016377">
    <property type="entry name" value="Sucrose_GGa_phosphorylase-rel"/>
</dbReference>
<dbReference type="PANTHER" id="PTHR38784">
    <property type="entry name" value="SUCROSE PHOSPHORYLASE"/>
    <property type="match status" value="1"/>
</dbReference>
<protein>
    <submittedName>
        <fullName evidence="4">Cyclomaltodextrinase C-terminal domain-containing protein</fullName>
    </submittedName>
</protein>
<evidence type="ECO:0000313" key="5">
    <source>
        <dbReference type="Proteomes" id="UP001207337"/>
    </source>
</evidence>
<dbReference type="EMBL" id="JAJNDC010000001">
    <property type="protein sequence ID" value="MCW9712003.1"/>
    <property type="molecule type" value="Genomic_DNA"/>
</dbReference>